<dbReference type="Pfam" id="PF00196">
    <property type="entry name" value="GerE"/>
    <property type="match status" value="1"/>
</dbReference>
<dbReference type="EMBL" id="JAVRFI010000014">
    <property type="protein sequence ID" value="MDT0451571.1"/>
    <property type="molecule type" value="Genomic_DNA"/>
</dbReference>
<name>A0ABU2SRE8_9ACTN</name>
<feature type="domain" description="HTH luxR-type" evidence="4">
    <location>
        <begin position="194"/>
        <end position="259"/>
    </location>
</feature>
<keyword evidence="6" id="KW-1185">Reference proteome</keyword>
<organism evidence="5 6">
    <name type="scientific">Streptomyces hesseae</name>
    <dbReference type="NCBI Taxonomy" id="3075519"/>
    <lineage>
        <taxon>Bacteria</taxon>
        <taxon>Bacillati</taxon>
        <taxon>Actinomycetota</taxon>
        <taxon>Actinomycetes</taxon>
        <taxon>Kitasatosporales</taxon>
        <taxon>Streptomycetaceae</taxon>
        <taxon>Streptomyces</taxon>
    </lineage>
</organism>
<evidence type="ECO:0000256" key="1">
    <source>
        <dbReference type="ARBA" id="ARBA00023015"/>
    </source>
</evidence>
<dbReference type="PANTHER" id="PTHR44688">
    <property type="entry name" value="DNA-BINDING TRANSCRIPTIONAL ACTIVATOR DEVR_DOSR"/>
    <property type="match status" value="1"/>
</dbReference>
<dbReference type="Gene3D" id="1.10.10.10">
    <property type="entry name" value="Winged helix-like DNA-binding domain superfamily/Winged helix DNA-binding domain"/>
    <property type="match status" value="1"/>
</dbReference>
<accession>A0ABU2SRE8</accession>
<evidence type="ECO:0000256" key="3">
    <source>
        <dbReference type="ARBA" id="ARBA00023163"/>
    </source>
</evidence>
<evidence type="ECO:0000313" key="5">
    <source>
        <dbReference type="EMBL" id="MDT0451571.1"/>
    </source>
</evidence>
<proteinExistence type="predicted"/>
<evidence type="ECO:0000259" key="4">
    <source>
        <dbReference type="PROSITE" id="PS50043"/>
    </source>
</evidence>
<dbReference type="InterPro" id="IPR016032">
    <property type="entry name" value="Sig_transdc_resp-reg_C-effctor"/>
</dbReference>
<keyword evidence="1" id="KW-0805">Transcription regulation</keyword>
<evidence type="ECO:0000313" key="6">
    <source>
        <dbReference type="Proteomes" id="UP001180531"/>
    </source>
</evidence>
<dbReference type="CDD" id="cd06170">
    <property type="entry name" value="LuxR_C_like"/>
    <property type="match status" value="1"/>
</dbReference>
<keyword evidence="2" id="KW-0238">DNA-binding</keyword>
<dbReference type="PROSITE" id="PS50043">
    <property type="entry name" value="HTH_LUXR_2"/>
    <property type="match status" value="1"/>
</dbReference>
<evidence type="ECO:0000256" key="2">
    <source>
        <dbReference type="ARBA" id="ARBA00023125"/>
    </source>
</evidence>
<dbReference type="Proteomes" id="UP001180531">
    <property type="component" value="Unassembled WGS sequence"/>
</dbReference>
<sequence length="262" mass="28334">MSGLHAQDYERMLDLVMAVLEHDDPDSLSHLIAGHLQDALGCDTVIFAGIRLTGRVGYAQGWAPVSLGPGVSDVIQRRVEQRHPLITYMEAAHSSPVSITSICDGWRNSSWYSEARRDYGTTHQLGVPLPGAPDEMRAISLGRRGDFTDHELAFITRVQPLLVRADRHVRELHRLRGAAAAGAAASPAALSPALAVPGHDLTPRELTVLGLLAEGLTAAGIGRRLTISPHTVNRHLEKVYRKLGTNNRVSTVLVAKRAGIVP</sequence>
<comment type="caution">
    <text evidence="5">The sequence shown here is derived from an EMBL/GenBank/DDBJ whole genome shotgun (WGS) entry which is preliminary data.</text>
</comment>
<keyword evidence="3" id="KW-0804">Transcription</keyword>
<dbReference type="PRINTS" id="PR00038">
    <property type="entry name" value="HTHLUXR"/>
</dbReference>
<dbReference type="InterPro" id="IPR036388">
    <property type="entry name" value="WH-like_DNA-bd_sf"/>
</dbReference>
<gene>
    <name evidence="5" type="ORF">RM609_21155</name>
</gene>
<dbReference type="RefSeq" id="WP_311613062.1">
    <property type="nucleotide sequence ID" value="NZ_JAVRFI010000014.1"/>
</dbReference>
<dbReference type="SMART" id="SM00421">
    <property type="entry name" value="HTH_LUXR"/>
    <property type="match status" value="1"/>
</dbReference>
<reference evidence="5" key="1">
    <citation type="submission" date="2024-05" db="EMBL/GenBank/DDBJ databases">
        <title>30 novel species of actinomycetes from the DSMZ collection.</title>
        <authorList>
            <person name="Nouioui I."/>
        </authorList>
    </citation>
    <scope>NUCLEOTIDE SEQUENCE</scope>
    <source>
        <strain evidence="5">DSM 40473</strain>
    </source>
</reference>
<dbReference type="InterPro" id="IPR000792">
    <property type="entry name" value="Tscrpt_reg_LuxR_C"/>
</dbReference>
<dbReference type="SUPFAM" id="SSF46894">
    <property type="entry name" value="C-terminal effector domain of the bipartite response regulators"/>
    <property type="match status" value="1"/>
</dbReference>
<dbReference type="PANTHER" id="PTHR44688:SF16">
    <property type="entry name" value="DNA-BINDING TRANSCRIPTIONAL ACTIVATOR DEVR_DOSR"/>
    <property type="match status" value="1"/>
</dbReference>
<protein>
    <submittedName>
        <fullName evidence="5">Helix-turn-helix transcriptional regulator</fullName>
    </submittedName>
</protein>